<dbReference type="InterPro" id="IPR023213">
    <property type="entry name" value="CAT-like_dom_sf"/>
</dbReference>
<dbReference type="SUPFAM" id="SSF47336">
    <property type="entry name" value="ACP-like"/>
    <property type="match status" value="2"/>
</dbReference>
<evidence type="ECO:0000256" key="4">
    <source>
        <dbReference type="ARBA" id="ARBA00022553"/>
    </source>
</evidence>
<dbReference type="KEGG" id="fjo:Fjoh_2089"/>
<dbReference type="RefSeq" id="WP_012024159.1">
    <property type="nucleotide sequence ID" value="NC_009441.1"/>
</dbReference>
<dbReference type="PANTHER" id="PTHR45527:SF1">
    <property type="entry name" value="FATTY ACID SYNTHASE"/>
    <property type="match status" value="1"/>
</dbReference>
<dbReference type="CDD" id="cd19531">
    <property type="entry name" value="LCL_NRPS-like"/>
    <property type="match status" value="2"/>
</dbReference>
<dbReference type="GO" id="GO:0005829">
    <property type="term" value="C:cytosol"/>
    <property type="evidence" value="ECO:0007669"/>
    <property type="project" value="TreeGrafter"/>
</dbReference>
<dbReference type="Pfam" id="PF00501">
    <property type="entry name" value="AMP-binding"/>
    <property type="match status" value="2"/>
</dbReference>
<dbReference type="Pfam" id="PF00550">
    <property type="entry name" value="PP-binding"/>
    <property type="match status" value="2"/>
</dbReference>
<dbReference type="InterPro" id="IPR025110">
    <property type="entry name" value="AMP-bd_C"/>
</dbReference>
<comment type="cofactor">
    <cofactor evidence="1">
        <name>pantetheine 4'-phosphate</name>
        <dbReference type="ChEBI" id="CHEBI:47942"/>
    </cofactor>
</comment>
<dbReference type="GO" id="GO:0043041">
    <property type="term" value="P:amino acid activation for nonribosomal peptide biosynthetic process"/>
    <property type="evidence" value="ECO:0007669"/>
    <property type="project" value="TreeGrafter"/>
</dbReference>
<gene>
    <name evidence="6" type="ordered locus">Fjoh_2089</name>
</gene>
<evidence type="ECO:0000259" key="5">
    <source>
        <dbReference type="PROSITE" id="PS50075"/>
    </source>
</evidence>
<dbReference type="Gene3D" id="3.30.300.30">
    <property type="match status" value="2"/>
</dbReference>
<dbReference type="GO" id="GO:0031177">
    <property type="term" value="F:phosphopantetheine binding"/>
    <property type="evidence" value="ECO:0007669"/>
    <property type="project" value="InterPro"/>
</dbReference>
<dbReference type="InterPro" id="IPR044894">
    <property type="entry name" value="TubC_N_sf"/>
</dbReference>
<dbReference type="Gene3D" id="2.30.38.10">
    <property type="entry name" value="Luciferase, Domain 3"/>
    <property type="match status" value="1"/>
</dbReference>
<keyword evidence="3" id="KW-0596">Phosphopantetheine</keyword>
<accession>A5FI49</accession>
<dbReference type="GO" id="GO:0044550">
    <property type="term" value="P:secondary metabolite biosynthetic process"/>
    <property type="evidence" value="ECO:0007669"/>
    <property type="project" value="TreeGrafter"/>
</dbReference>
<dbReference type="OrthoDB" id="9778690at2"/>
<dbReference type="FunFam" id="1.10.1200.10:FF:000005">
    <property type="entry name" value="Nonribosomal peptide synthetase 1"/>
    <property type="match status" value="2"/>
</dbReference>
<dbReference type="Gene3D" id="1.10.1200.10">
    <property type="entry name" value="ACP-like"/>
    <property type="match status" value="2"/>
</dbReference>
<dbReference type="SUPFAM" id="SSF56801">
    <property type="entry name" value="Acetyl-CoA synthetase-like"/>
    <property type="match status" value="2"/>
</dbReference>
<dbReference type="Gene3D" id="1.10.10.1830">
    <property type="entry name" value="Non-ribosomal peptide synthase, adenylation domain"/>
    <property type="match status" value="1"/>
</dbReference>
<dbReference type="SUPFAM" id="SSF52777">
    <property type="entry name" value="CoA-dependent acyltransferases"/>
    <property type="match status" value="4"/>
</dbReference>
<dbReference type="InterPro" id="IPR042099">
    <property type="entry name" value="ANL_N_sf"/>
</dbReference>
<dbReference type="Pfam" id="PF18563">
    <property type="entry name" value="TubC_N"/>
    <property type="match status" value="1"/>
</dbReference>
<comment type="similarity">
    <text evidence="2">Belongs to the ATP-dependent AMP-binding enzyme family.</text>
</comment>
<dbReference type="GO" id="GO:0003824">
    <property type="term" value="F:catalytic activity"/>
    <property type="evidence" value="ECO:0007669"/>
    <property type="project" value="InterPro"/>
</dbReference>
<name>A5FI49_FLAJ1</name>
<protein>
    <submittedName>
        <fullName evidence="6">Nonribosomal peptide synthetase</fullName>
    </submittedName>
</protein>
<dbReference type="eggNOG" id="COG1020">
    <property type="taxonomic scope" value="Bacteria"/>
</dbReference>
<dbReference type="InterPro" id="IPR009081">
    <property type="entry name" value="PP-bd_ACP"/>
</dbReference>
<evidence type="ECO:0000256" key="2">
    <source>
        <dbReference type="ARBA" id="ARBA00006432"/>
    </source>
</evidence>
<evidence type="ECO:0000313" key="7">
    <source>
        <dbReference type="Proteomes" id="UP000006694"/>
    </source>
</evidence>
<evidence type="ECO:0000313" key="6">
    <source>
        <dbReference type="EMBL" id="ABQ05119.1"/>
    </source>
</evidence>
<feature type="domain" description="Carrier" evidence="5">
    <location>
        <begin position="1012"/>
        <end position="1087"/>
    </location>
</feature>
<feature type="domain" description="Carrier" evidence="5">
    <location>
        <begin position="2047"/>
        <end position="2122"/>
    </location>
</feature>
<dbReference type="InterPro" id="IPR020845">
    <property type="entry name" value="AMP-binding_CS"/>
</dbReference>
<dbReference type="InterPro" id="IPR001242">
    <property type="entry name" value="Condensation_dom"/>
</dbReference>
<dbReference type="FunFam" id="3.40.50.980:FF:000001">
    <property type="entry name" value="Non-ribosomal peptide synthetase"/>
    <property type="match status" value="1"/>
</dbReference>
<dbReference type="EMBL" id="CP000685">
    <property type="protein sequence ID" value="ABQ05119.1"/>
    <property type="molecule type" value="Genomic_DNA"/>
</dbReference>
<keyword evidence="4" id="KW-0597">Phosphoprotein</keyword>
<keyword evidence="7" id="KW-1185">Reference proteome</keyword>
<dbReference type="Gene3D" id="3.30.559.10">
    <property type="entry name" value="Chloramphenicol acetyltransferase-like domain"/>
    <property type="match status" value="2"/>
</dbReference>
<dbReference type="Gene3D" id="3.40.50.980">
    <property type="match status" value="2"/>
</dbReference>
<dbReference type="Gene3D" id="3.30.559.30">
    <property type="entry name" value="Nonribosomal peptide synthetase, condensation domain"/>
    <property type="match status" value="2"/>
</dbReference>
<dbReference type="PANTHER" id="PTHR45527">
    <property type="entry name" value="NONRIBOSOMAL PEPTIDE SYNTHETASE"/>
    <property type="match status" value="1"/>
</dbReference>
<organism evidence="6 7">
    <name type="scientific">Flavobacterium johnsoniae (strain ATCC 17061 / DSM 2064 / JCM 8514 / BCRC 14874 / CCUG 350202 / NBRC 14942 / NCIMB 11054 / UW101)</name>
    <name type="common">Cytophaga johnsonae</name>
    <dbReference type="NCBI Taxonomy" id="376686"/>
    <lineage>
        <taxon>Bacteria</taxon>
        <taxon>Pseudomonadati</taxon>
        <taxon>Bacteroidota</taxon>
        <taxon>Flavobacteriia</taxon>
        <taxon>Flavobacteriales</taxon>
        <taxon>Flavobacteriaceae</taxon>
        <taxon>Flavobacterium</taxon>
    </lineage>
</organism>
<dbReference type="NCBIfam" id="TIGR01733">
    <property type="entry name" value="AA-adenyl-dom"/>
    <property type="match status" value="2"/>
</dbReference>
<dbReference type="Gene3D" id="3.40.50.12780">
    <property type="entry name" value="N-terminal domain of ligase-like"/>
    <property type="match status" value="1"/>
</dbReference>
<dbReference type="FunFam" id="3.30.559.10:FF:000012">
    <property type="entry name" value="Non-ribosomal peptide synthetase"/>
    <property type="match status" value="1"/>
</dbReference>
<evidence type="ECO:0000256" key="3">
    <source>
        <dbReference type="ARBA" id="ARBA00022450"/>
    </source>
</evidence>
<dbReference type="FunFam" id="2.30.38.10:FF:000001">
    <property type="entry name" value="Non-ribosomal peptide synthetase PvdI"/>
    <property type="match status" value="1"/>
</dbReference>
<dbReference type="InterPro" id="IPR045851">
    <property type="entry name" value="AMP-bd_C_sf"/>
</dbReference>
<dbReference type="SMART" id="SM00823">
    <property type="entry name" value="PKS_PP"/>
    <property type="match status" value="2"/>
</dbReference>
<dbReference type="STRING" id="376686.Fjoh_2089"/>
<dbReference type="PROSITE" id="PS50075">
    <property type="entry name" value="CARRIER"/>
    <property type="match status" value="2"/>
</dbReference>
<reference evidence="6 7" key="1">
    <citation type="journal article" date="2009" name="Appl. Environ. Microbiol.">
        <title>Novel features of the polysaccharide-digesting gliding bacterium Flavobacterium johnsoniae as revealed by genome sequence analysis.</title>
        <authorList>
            <person name="McBride M.J."/>
            <person name="Xie G."/>
            <person name="Martens E.C."/>
            <person name="Lapidus A."/>
            <person name="Henrissat B."/>
            <person name="Rhodes R.G."/>
            <person name="Goltsman E."/>
            <person name="Wang W."/>
            <person name="Xu J."/>
            <person name="Hunnicutt D.W."/>
            <person name="Staroscik A.M."/>
            <person name="Hoover T.R."/>
            <person name="Cheng Y.Q."/>
            <person name="Stein J.L."/>
        </authorList>
    </citation>
    <scope>NUCLEOTIDE SEQUENCE [LARGE SCALE GENOMIC DNA]</scope>
    <source>
        <strain evidence="7">ATCC 17061 / DSM 2064 / JCM 8514 / BCRC 14874 / CCUG 350202 / NBRC 14942 / NCIMB 11054 / UW101</strain>
    </source>
</reference>
<dbReference type="InterPro" id="IPR020806">
    <property type="entry name" value="PKS_PP-bd"/>
</dbReference>
<dbReference type="HOGENOM" id="CLU_000022_11_0_10"/>
<dbReference type="InterPro" id="IPR036736">
    <property type="entry name" value="ACP-like_sf"/>
</dbReference>
<dbReference type="InterPro" id="IPR000873">
    <property type="entry name" value="AMP-dep_synth/lig_dom"/>
</dbReference>
<dbReference type="Pfam" id="PF13193">
    <property type="entry name" value="AMP-binding_C"/>
    <property type="match status" value="2"/>
</dbReference>
<dbReference type="Proteomes" id="UP000006694">
    <property type="component" value="Chromosome"/>
</dbReference>
<dbReference type="InterPro" id="IPR041464">
    <property type="entry name" value="TubC_N"/>
</dbReference>
<dbReference type="NCBIfam" id="NF003417">
    <property type="entry name" value="PRK04813.1"/>
    <property type="match status" value="2"/>
</dbReference>
<dbReference type="InterPro" id="IPR006162">
    <property type="entry name" value="Ppantetheine_attach_site"/>
</dbReference>
<evidence type="ECO:0000256" key="1">
    <source>
        <dbReference type="ARBA" id="ARBA00001957"/>
    </source>
</evidence>
<dbReference type="PROSITE" id="PS00012">
    <property type="entry name" value="PHOSPHOPANTETHEINE"/>
    <property type="match status" value="1"/>
</dbReference>
<dbReference type="PROSITE" id="PS00455">
    <property type="entry name" value="AMP_BINDING"/>
    <property type="match status" value="2"/>
</dbReference>
<dbReference type="Pfam" id="PF00668">
    <property type="entry name" value="Condensation"/>
    <property type="match status" value="2"/>
</dbReference>
<dbReference type="CDD" id="cd05930">
    <property type="entry name" value="A_NRPS"/>
    <property type="match status" value="2"/>
</dbReference>
<dbReference type="GeneID" id="31764991"/>
<sequence length="2138" mass="242654">MKNDILNKLLSLGVQLKIIDGNLKVNAPKGVLTKELLEEIKEYKAYLISLISFNTSIPKTEIKENYALTPTQYFMWFTHEHLGGKRAYNITSTLKLKGKLNEFLLEKAFQKVITRHESLRTVFKKDENDQVQQHILSSDEVHFKLQKAALQHFSVEQLHNRIKLEYLNTFDLEKGPLLNGTLLKTSEEEHILVFVLHHIIGDGWSLQLLTREIMLVYNSLASAEEVQLQELSIQYKDYSEWLNKKLISDEYNQKLEFWKEQFKTKSPALELIMNKRPTVKTYNGRIYNHEFSKQFLGELNAFAKEQQMTLFMLLMGSLNGLFYKYTGQTDITLGTTAAGREHTDLEHQIGLYSNALAIRTKFHKEDSFLELMQKQKNTLIKAYENKEYPFTALVNHLKPAKDQSRSALFDIMVLLQNHQGLEINDQKGINGITASEYNEIERGVSQLDISFVFVEKEHGLSLSVEYNTDIYNQDFITALLSHFEEFVKSGLQNPNQPINDVEIVTAAEKNKILTEFNQDNVSSEVSLTVIDLIKSAAAENPNKTALVYQEEEISYRTLDIYSSKLANYLQQNRNVKKGDFVGIGLQRNSWSIITILAVLKTGAVYVPIDPDYPEDRRNYIEKDSGCKFTITAAVLEEFKNISDRFIGEYKAEVSPGDLAYIIYTSGSTGNPKGVQITHTSLTDYAVTFKNYFQLTLHDSIVQQASISFDTSIEEIFPILVSGGSMVIYDGKGDFETLFRLCEKHNVTVLSTNPYALQYLNAAYDQFDLQIRILISGGDVLQPDYIHNLWNHISVYNTYGPTESTVCATYYHVNEKLNAVSIGKPIANRQVYIIEPESSQLAPVGIIGELCISGKGLSAGYLNQPELTAEKFVQNPFIKGERMYRTGDLAYWLPDGNIEYIGRIDSQVKIRGFRIELGEIETALLQYSQNVRQAVAAVKEINGEKVLAAYYVSTQEIDKSEIRSYLQGKLPEYMVPGFYIALDVLPLTPNGKTDRKALPEISGEDLIRKEYAAPRNAAEQNLAQIWQEVLGVDQVGITDNFFELGGHSLVAAQVINRIQKQLNKKVSFKDFFSNPTIEALSARLSDAGYVSITPAPIQESYPLTASQNRLWLLSQLDGGSLAYNIPFAFELSGALDKDNFQASLKKVIERHEILRTYFKSDESGVVRQHILQADLVNFKLIEEDFTQIDNQQKSVSNYLQQQNHIAFDLEKAPLLRAGLVKLEEQKHIFFLTMHHIIGDGWSLELLISEVVKIYNALNEGKDADLPVLNIQYKDYAVWLSNELEQEKHLVSKEFWMNQFTGEIPVLDLPSFNKRPLSQSYKGDSVSHTFSQTFLYKLKSYSKTQDATLFMTLMAGVKTLLYRYTGQNDLVIGTPIAGREHPDLENQAGLYLNTLAIRTQLKEKSHFASILNQEKETLLEAYQHQNYPFDELIGNLNLKRDMSRSALFDVMVVLQNQSQLQNLSSGDALTGLQIKNYEFKNNTSQFDVSFVFVEREEGLSLTIQYNTDLYDSLLIKRISAHLENLMTQALENPSLAVEELSYITPDEKLQVTETFNATAAEYSRDKTIIDKFEEQVLKTPDQTAVVFEETELSYQSLNALSNQLGGYLRKHYDIQPDDLIGIKLERSERMMVAVLGILKSGGAYVPIDLAYPQSRIEYIEKDSSSKLIIDEKVLEAFYKEKDEYSTLNIVKNNTPSNLAYVIYTSGTTGNPKGVMVENRNAATLIDWSKEEYAHSVFDIVYAVTSYCFDLSVYEFFFTLTTGKTLRVLKNALDIETYINNDKNVLLNTVPSVVRKLLEDKVSLKNINVLNMAGEILPTDIIDKLPLEIMEVRNLYGPSEDTTYSTSYLITSKGNRTISVGRPISNTQAWILNESLLPVPVGIAGKLYLSGEGVTRGYLNKPELTAEKFVNNPFVQGGVMYDTGDLAYWLPDGNIEFLGRKDHQVKIRGFRIELGEIETAVSNYSSTVKQVVVDTKEIESTQVLAAYYTASENINKGELRKHLQSVLPEFMVPGYFIQLENMPLTPNGKIDRKALPEVSEKHIIKKEYVAPKTKIEKSLVTIWQEVLKVDRIGITDNFFELGGHSLMAGQLINRVNKQFDVSINIKEIFMSPTIEILALNIENTKWIEETVLEDSTAKILI</sequence>
<proteinExistence type="inferred from homology"/>
<dbReference type="FunFam" id="3.30.300.30:FF:000010">
    <property type="entry name" value="Enterobactin synthetase component F"/>
    <property type="match status" value="1"/>
</dbReference>
<dbReference type="InterPro" id="IPR010071">
    <property type="entry name" value="AA_adenyl_dom"/>
</dbReference>